<dbReference type="SUPFAM" id="SSF49464">
    <property type="entry name" value="Carboxypeptidase regulatory domain-like"/>
    <property type="match status" value="1"/>
</dbReference>
<evidence type="ECO:0000313" key="1">
    <source>
        <dbReference type="EMBL" id="NJW51711.1"/>
    </source>
</evidence>
<dbReference type="Proteomes" id="UP000703674">
    <property type="component" value="Unassembled WGS sequence"/>
</dbReference>
<dbReference type="EMBL" id="JAAVJR010000001">
    <property type="protein sequence ID" value="NJW51711.1"/>
    <property type="molecule type" value="Genomic_DNA"/>
</dbReference>
<keyword evidence="2" id="KW-1185">Reference proteome</keyword>
<comment type="caution">
    <text evidence="1">The sequence shown here is derived from an EMBL/GenBank/DDBJ whole genome shotgun (WGS) entry which is preliminary data.</text>
</comment>
<dbReference type="Gene3D" id="2.60.40.1120">
    <property type="entry name" value="Carboxypeptidase-like, regulatory domain"/>
    <property type="match status" value="1"/>
</dbReference>
<dbReference type="InterPro" id="IPR008969">
    <property type="entry name" value="CarboxyPept-like_regulatory"/>
</dbReference>
<organism evidence="1 2">
    <name type="scientific">Salinimicrobium oceani</name>
    <dbReference type="NCBI Taxonomy" id="2722702"/>
    <lineage>
        <taxon>Bacteria</taxon>
        <taxon>Pseudomonadati</taxon>
        <taxon>Bacteroidota</taxon>
        <taxon>Flavobacteriia</taxon>
        <taxon>Flavobacteriales</taxon>
        <taxon>Flavobacteriaceae</taxon>
        <taxon>Salinimicrobium</taxon>
    </lineage>
</organism>
<gene>
    <name evidence="1" type="ORF">HC175_02115</name>
</gene>
<dbReference type="Pfam" id="PF13715">
    <property type="entry name" value="CarbopepD_reg_2"/>
    <property type="match status" value="1"/>
</dbReference>
<name>A0ABX1CTU5_9FLAO</name>
<sequence length="243" mass="27809">MRTKLEIKEPCNQDWNRMTGLKNGRFCEQCQKGVMDFSGYRRNEILSILVQEKKICGRFDKTQLQDACFDPSKQNLHLSKLVFMLGLGTILGFSAPASAGNNSAPIEHSGVSKWRSVFQKQPVTDSIKIEGTVFDTDELVLPGVNIHLKNTQIATQTDFHGNFSIIIPVAELAEENFLVFSYIGFETQEYRFYRKSRHLKIQMKLDTYIMGEVVIIRRQNLFSRIGNFFSKLFTGKKDSTTCQ</sequence>
<proteinExistence type="predicted"/>
<evidence type="ECO:0000313" key="2">
    <source>
        <dbReference type="Proteomes" id="UP000703674"/>
    </source>
</evidence>
<protein>
    <recommendedName>
        <fullName evidence="3">CarboxypepD_reg-like domain-containing protein</fullName>
    </recommendedName>
</protein>
<evidence type="ECO:0008006" key="3">
    <source>
        <dbReference type="Google" id="ProtNLM"/>
    </source>
</evidence>
<accession>A0ABX1CTU5</accession>
<dbReference type="RefSeq" id="WP_168136860.1">
    <property type="nucleotide sequence ID" value="NZ_JAAVJR010000001.1"/>
</dbReference>
<reference evidence="1 2" key="1">
    <citation type="submission" date="2020-03" db="EMBL/GenBank/DDBJ databases">
        <title>Salinimicrobium sp. nov, isolated from SCS.</title>
        <authorList>
            <person name="Cao W.R."/>
        </authorList>
    </citation>
    <scope>NUCLEOTIDE SEQUENCE [LARGE SCALE GENOMIC DNA]</scope>
    <source>
        <strain evidence="2">J15B91</strain>
    </source>
</reference>